<dbReference type="Gene3D" id="3.90.180.10">
    <property type="entry name" value="Medium-chain alcohol dehydrogenases, catalytic domain"/>
    <property type="match status" value="1"/>
</dbReference>
<dbReference type="NCBIfam" id="TIGR03989">
    <property type="entry name" value="Rxyl_3153"/>
    <property type="match status" value="1"/>
</dbReference>
<gene>
    <name evidence="8" type="ORF">GHK86_08050</name>
</gene>
<accession>A0ABW9QS58</accession>
<dbReference type="PANTHER" id="PTHR43880">
    <property type="entry name" value="ALCOHOL DEHYDROGENASE"/>
    <property type="match status" value="1"/>
</dbReference>
<feature type="domain" description="Enoyl reductase (ER)" evidence="7">
    <location>
        <begin position="12"/>
        <end position="367"/>
    </location>
</feature>
<dbReference type="PROSITE" id="PS00059">
    <property type="entry name" value="ADH_ZINC"/>
    <property type="match status" value="1"/>
</dbReference>
<evidence type="ECO:0000313" key="9">
    <source>
        <dbReference type="Proteomes" id="UP000437736"/>
    </source>
</evidence>
<dbReference type="Pfam" id="PF00107">
    <property type="entry name" value="ADH_zinc_N"/>
    <property type="match status" value="1"/>
</dbReference>
<dbReference type="PANTHER" id="PTHR43880:SF12">
    <property type="entry name" value="ALCOHOL DEHYDROGENASE CLASS-3"/>
    <property type="match status" value="1"/>
</dbReference>
<organism evidence="8 9">
    <name type="scientific">Acidiferrimicrobium australe</name>
    <dbReference type="NCBI Taxonomy" id="2664430"/>
    <lineage>
        <taxon>Bacteria</taxon>
        <taxon>Bacillati</taxon>
        <taxon>Actinomycetota</taxon>
        <taxon>Acidimicrobiia</taxon>
        <taxon>Acidimicrobiales</taxon>
        <taxon>Acidimicrobiaceae</taxon>
        <taxon>Acidiferrimicrobium</taxon>
    </lineage>
</organism>
<dbReference type="InterPro" id="IPR013154">
    <property type="entry name" value="ADH-like_N"/>
</dbReference>
<dbReference type="InterPro" id="IPR011032">
    <property type="entry name" value="GroES-like_sf"/>
</dbReference>
<dbReference type="EC" id="1.1.99.36" evidence="8"/>
<name>A0ABW9QS58_9ACTN</name>
<dbReference type="InterPro" id="IPR020843">
    <property type="entry name" value="ER"/>
</dbReference>
<evidence type="ECO:0000256" key="3">
    <source>
        <dbReference type="ARBA" id="ARBA00022833"/>
    </source>
</evidence>
<comment type="similarity">
    <text evidence="1 6">Belongs to the zinc-containing alcohol dehydrogenase family.</text>
</comment>
<evidence type="ECO:0000256" key="2">
    <source>
        <dbReference type="ARBA" id="ARBA00022723"/>
    </source>
</evidence>
<sequence length="371" mass="39590">MRTRAAIMWEYGKDWSVEEIDLDPPKESEVLVRLVGSGLCHSDEHVLTGDLPFPLPMIGGHEGAGVVEEVGSHVTWLEPGDHVIFGFIPSCGRCPSCASGHENLCDLGAHMAVATQVADNTARHHAQGQDLKLMCLLGTFAERTVVNEASCIKIEKDVPLEKVCLLGCGVVTGWGSAVYAADVQPGEDVAVIGIGGIGINAVQGAHMAGARYVFAVDPVPFKREQALQMGATHAFASVEEAQAEIGDLTWGRNANKVVLTLGVGQGSMIGKALAITAKRGRVVVTNLHPASEVQVDMSALDLVLMEKQVVGSLFGSANPRADIPRLLQLYRAGQLKLDELVTSTYSLSQINQGYDDMRNGRNLRGVITSFD</sequence>
<dbReference type="InterPro" id="IPR013149">
    <property type="entry name" value="ADH-like_C"/>
</dbReference>
<keyword evidence="5" id="KW-0520">NAD</keyword>
<keyword evidence="3 6" id="KW-0862">Zinc</keyword>
<dbReference type="SMART" id="SM00829">
    <property type="entry name" value="PKS_ER"/>
    <property type="match status" value="1"/>
</dbReference>
<dbReference type="InterPro" id="IPR002328">
    <property type="entry name" value="ADH_Zn_CS"/>
</dbReference>
<protein>
    <submittedName>
        <fullName evidence="8">NDMA-dependent alcohol dehydrogenase</fullName>
        <ecNumber evidence="8">1.1.99.36</ecNumber>
    </submittedName>
</protein>
<comment type="cofactor">
    <cofactor evidence="6">
        <name>Zn(2+)</name>
        <dbReference type="ChEBI" id="CHEBI:29105"/>
    </cofactor>
</comment>
<evidence type="ECO:0000259" key="7">
    <source>
        <dbReference type="SMART" id="SM00829"/>
    </source>
</evidence>
<dbReference type="Gene3D" id="3.40.50.720">
    <property type="entry name" value="NAD(P)-binding Rossmann-like Domain"/>
    <property type="match status" value="1"/>
</dbReference>
<dbReference type="CDD" id="cd08279">
    <property type="entry name" value="Zn_ADH_class_III"/>
    <property type="match status" value="1"/>
</dbReference>
<dbReference type="GO" id="GO:0016491">
    <property type="term" value="F:oxidoreductase activity"/>
    <property type="evidence" value="ECO:0007669"/>
    <property type="project" value="UniProtKB-KW"/>
</dbReference>
<evidence type="ECO:0000256" key="5">
    <source>
        <dbReference type="ARBA" id="ARBA00023027"/>
    </source>
</evidence>
<reference evidence="8 9" key="1">
    <citation type="submission" date="2019-11" db="EMBL/GenBank/DDBJ databases">
        <title>Acidiferrimicrobium australis gen. nov., sp. nov., an acidophilic and obligately heterotrophic, member of the Actinobacteria that catalyses dissimilatory oxido- reduction of iron isolated from metal-rich acidic water in Chile.</title>
        <authorList>
            <person name="Gonzalez D."/>
            <person name="Huber K."/>
            <person name="Hedrich S."/>
            <person name="Rojas-Villalobos C."/>
            <person name="Quatrini R."/>
            <person name="Dinamarca M.A."/>
            <person name="Schwarz A."/>
            <person name="Canales C."/>
            <person name="Nancucheo I."/>
        </authorList>
    </citation>
    <scope>NUCLEOTIDE SEQUENCE [LARGE SCALE GENOMIC DNA]</scope>
    <source>
        <strain evidence="8 9">USS-CCA1</strain>
    </source>
</reference>
<dbReference type="Pfam" id="PF08240">
    <property type="entry name" value="ADH_N"/>
    <property type="match status" value="1"/>
</dbReference>
<evidence type="ECO:0000256" key="1">
    <source>
        <dbReference type="ARBA" id="ARBA00008072"/>
    </source>
</evidence>
<dbReference type="InterPro" id="IPR023921">
    <property type="entry name" value="ADH_Zn_actinomycetes"/>
</dbReference>
<evidence type="ECO:0000256" key="6">
    <source>
        <dbReference type="RuleBase" id="RU361277"/>
    </source>
</evidence>
<evidence type="ECO:0000256" key="4">
    <source>
        <dbReference type="ARBA" id="ARBA00023002"/>
    </source>
</evidence>
<dbReference type="EMBL" id="WJHE01000356">
    <property type="protein sequence ID" value="MST32672.1"/>
    <property type="molecule type" value="Genomic_DNA"/>
</dbReference>
<dbReference type="Proteomes" id="UP000437736">
    <property type="component" value="Unassembled WGS sequence"/>
</dbReference>
<keyword evidence="4 8" id="KW-0560">Oxidoreductase</keyword>
<evidence type="ECO:0000313" key="8">
    <source>
        <dbReference type="EMBL" id="MST32672.1"/>
    </source>
</evidence>
<dbReference type="InterPro" id="IPR036291">
    <property type="entry name" value="NAD(P)-bd_dom_sf"/>
</dbReference>
<comment type="caution">
    <text evidence="8">The sequence shown here is derived from an EMBL/GenBank/DDBJ whole genome shotgun (WGS) entry which is preliminary data.</text>
</comment>
<proteinExistence type="inferred from homology"/>
<dbReference type="SUPFAM" id="SSF50129">
    <property type="entry name" value="GroES-like"/>
    <property type="match status" value="2"/>
</dbReference>
<keyword evidence="9" id="KW-1185">Reference proteome</keyword>
<keyword evidence="2 6" id="KW-0479">Metal-binding</keyword>
<dbReference type="SUPFAM" id="SSF51735">
    <property type="entry name" value="NAD(P)-binding Rossmann-fold domains"/>
    <property type="match status" value="1"/>
</dbReference>